<evidence type="ECO:0000259" key="11">
    <source>
        <dbReference type="PROSITE" id="PS51643"/>
    </source>
</evidence>
<dbReference type="AlphaFoldDB" id="A0A840TJ98"/>
<dbReference type="NCBIfam" id="TIGR01596">
    <property type="entry name" value="cas3_HD"/>
    <property type="match status" value="1"/>
</dbReference>
<dbReference type="InterPro" id="IPR014001">
    <property type="entry name" value="Helicase_ATP-bd"/>
</dbReference>
<dbReference type="Proteomes" id="UP000557307">
    <property type="component" value="Unassembled WGS sequence"/>
</dbReference>
<dbReference type="InterPro" id="IPR006474">
    <property type="entry name" value="Helicase_Cas3_CRISPR-ass_core"/>
</dbReference>
<dbReference type="SMART" id="SM00487">
    <property type="entry name" value="DEXDc"/>
    <property type="match status" value="1"/>
</dbReference>
<dbReference type="GO" id="GO:0005524">
    <property type="term" value="F:ATP binding"/>
    <property type="evidence" value="ECO:0007669"/>
    <property type="project" value="UniProtKB-KW"/>
</dbReference>
<evidence type="ECO:0000256" key="9">
    <source>
        <dbReference type="ARBA" id="ARBA00023118"/>
    </source>
</evidence>
<keyword evidence="8" id="KW-0067">ATP-binding</keyword>
<dbReference type="GO" id="GO:0046872">
    <property type="term" value="F:metal ion binding"/>
    <property type="evidence" value="ECO:0007669"/>
    <property type="project" value="UniProtKB-KW"/>
</dbReference>
<keyword evidence="13" id="KW-1185">Reference proteome</keyword>
<accession>A0A840TJ98</accession>
<dbReference type="CDD" id="cd09641">
    <property type="entry name" value="Cas3''_I"/>
    <property type="match status" value="1"/>
</dbReference>
<gene>
    <name evidence="12" type="ORF">HNQ92_001131</name>
</gene>
<dbReference type="Pfam" id="PF22590">
    <property type="entry name" value="Cas3-like_C_2"/>
    <property type="match status" value="1"/>
</dbReference>
<comment type="similarity">
    <text evidence="2">In the central section; belongs to the CRISPR-associated helicase Cas3 family.</text>
</comment>
<evidence type="ECO:0000256" key="3">
    <source>
        <dbReference type="ARBA" id="ARBA00022722"/>
    </source>
</evidence>
<keyword evidence="6 12" id="KW-0378">Hydrolase</keyword>
<evidence type="ECO:0000256" key="6">
    <source>
        <dbReference type="ARBA" id="ARBA00022801"/>
    </source>
</evidence>
<dbReference type="InterPro" id="IPR038257">
    <property type="entry name" value="CRISPR-assoc_Cas3_HD_sf"/>
</dbReference>
<evidence type="ECO:0000313" key="12">
    <source>
        <dbReference type="EMBL" id="MBB5283005.1"/>
    </source>
</evidence>
<proteinExistence type="inferred from homology"/>
<dbReference type="EC" id="3.6.4.-" evidence="12"/>
<evidence type="ECO:0000256" key="5">
    <source>
        <dbReference type="ARBA" id="ARBA00022741"/>
    </source>
</evidence>
<dbReference type="PROSITE" id="PS51192">
    <property type="entry name" value="HELICASE_ATP_BIND_1"/>
    <property type="match status" value="1"/>
</dbReference>
<keyword evidence="7 12" id="KW-0347">Helicase</keyword>
<dbReference type="GO" id="GO:0004519">
    <property type="term" value="F:endonuclease activity"/>
    <property type="evidence" value="ECO:0007669"/>
    <property type="project" value="UniProtKB-KW"/>
</dbReference>
<comment type="similarity">
    <text evidence="1">In the N-terminal section; belongs to the CRISPR-associated nuclease Cas3-HD family.</text>
</comment>
<keyword evidence="4" id="KW-0479">Metal-binding</keyword>
<dbReference type="Gene3D" id="1.10.3210.30">
    <property type="match status" value="1"/>
</dbReference>
<dbReference type="Pfam" id="PF00270">
    <property type="entry name" value="DEAD"/>
    <property type="match status" value="1"/>
</dbReference>
<evidence type="ECO:0000256" key="1">
    <source>
        <dbReference type="ARBA" id="ARBA00006847"/>
    </source>
</evidence>
<dbReference type="NCBIfam" id="TIGR01587">
    <property type="entry name" value="cas3_core"/>
    <property type="match status" value="1"/>
</dbReference>
<dbReference type="EC" id="3.1.-.-" evidence="12"/>
<dbReference type="GO" id="GO:0016787">
    <property type="term" value="F:hydrolase activity"/>
    <property type="evidence" value="ECO:0007669"/>
    <property type="project" value="UniProtKB-KW"/>
</dbReference>
<dbReference type="EMBL" id="JACHGF010000002">
    <property type="protein sequence ID" value="MBB5283005.1"/>
    <property type="molecule type" value="Genomic_DNA"/>
</dbReference>
<dbReference type="Pfam" id="PF18019">
    <property type="entry name" value="Cas3_HD"/>
    <property type="match status" value="1"/>
</dbReference>
<keyword evidence="5" id="KW-0547">Nucleotide-binding</keyword>
<dbReference type="InterPro" id="IPR011545">
    <property type="entry name" value="DEAD/DEAH_box_helicase_dom"/>
</dbReference>
<organism evidence="12 13">
    <name type="scientific">Rhabdobacter roseus</name>
    <dbReference type="NCBI Taxonomy" id="1655419"/>
    <lineage>
        <taxon>Bacteria</taxon>
        <taxon>Pseudomonadati</taxon>
        <taxon>Bacteroidota</taxon>
        <taxon>Cytophagia</taxon>
        <taxon>Cytophagales</taxon>
        <taxon>Cytophagaceae</taxon>
        <taxon>Rhabdobacter</taxon>
    </lineage>
</organism>
<dbReference type="SUPFAM" id="SSF52540">
    <property type="entry name" value="P-loop containing nucleoside triphosphate hydrolases"/>
    <property type="match status" value="1"/>
</dbReference>
<feature type="domain" description="Helicase ATP-binding" evidence="10">
    <location>
        <begin position="344"/>
        <end position="539"/>
    </location>
</feature>
<keyword evidence="12" id="KW-0255">Endonuclease</keyword>
<dbReference type="GO" id="GO:0004386">
    <property type="term" value="F:helicase activity"/>
    <property type="evidence" value="ECO:0007669"/>
    <property type="project" value="UniProtKB-KW"/>
</dbReference>
<dbReference type="InterPro" id="IPR027417">
    <property type="entry name" value="P-loop_NTPase"/>
</dbReference>
<keyword evidence="9" id="KW-0051">Antiviral defense</keyword>
<dbReference type="GO" id="GO:0051607">
    <property type="term" value="P:defense response to virus"/>
    <property type="evidence" value="ECO:0007669"/>
    <property type="project" value="UniProtKB-KW"/>
</dbReference>
<evidence type="ECO:0000313" key="13">
    <source>
        <dbReference type="Proteomes" id="UP000557307"/>
    </source>
</evidence>
<dbReference type="GO" id="GO:0003676">
    <property type="term" value="F:nucleic acid binding"/>
    <property type="evidence" value="ECO:0007669"/>
    <property type="project" value="InterPro"/>
</dbReference>
<evidence type="ECO:0000256" key="4">
    <source>
        <dbReference type="ARBA" id="ARBA00022723"/>
    </source>
</evidence>
<evidence type="ECO:0000256" key="8">
    <source>
        <dbReference type="ARBA" id="ARBA00022840"/>
    </source>
</evidence>
<protein>
    <submittedName>
        <fullName evidence="12">CRISPR-associated endonuclease/helicase Cas3</fullName>
        <ecNumber evidence="12">3.1.-.-</ecNumber>
        <ecNumber evidence="12">3.6.4.-</ecNumber>
    </submittedName>
</protein>
<feature type="domain" description="HD Cas3-type" evidence="11">
    <location>
        <begin position="39"/>
        <end position="262"/>
    </location>
</feature>
<name>A0A840TJ98_9BACT</name>
<evidence type="ECO:0000256" key="2">
    <source>
        <dbReference type="ARBA" id="ARBA00009046"/>
    </source>
</evidence>
<comment type="caution">
    <text evidence="12">The sequence shown here is derived from an EMBL/GenBank/DDBJ whole genome shotgun (WGS) entry which is preliminary data.</text>
</comment>
<dbReference type="Gene3D" id="3.40.50.300">
    <property type="entry name" value="P-loop containing nucleotide triphosphate hydrolases"/>
    <property type="match status" value="2"/>
</dbReference>
<reference evidence="12 13" key="1">
    <citation type="submission" date="2020-08" db="EMBL/GenBank/DDBJ databases">
        <title>Genomic Encyclopedia of Type Strains, Phase IV (KMG-IV): sequencing the most valuable type-strain genomes for metagenomic binning, comparative biology and taxonomic classification.</title>
        <authorList>
            <person name="Goeker M."/>
        </authorList>
    </citation>
    <scope>NUCLEOTIDE SEQUENCE [LARGE SCALE GENOMIC DNA]</scope>
    <source>
        <strain evidence="12 13">DSM 105074</strain>
    </source>
</reference>
<evidence type="ECO:0000259" key="10">
    <source>
        <dbReference type="PROSITE" id="PS51192"/>
    </source>
</evidence>
<sequence length="938" mass="109029">MSNSYKTVADILKATPPINDFLIDSDIYYAHISPKNAVNPLPPETLQEHIELVQKKFELLTEKHGLDRVIDNLIRDFLNNQKIESEKLGNFLKRLFVNTVVFHDFGKINENFQASPDKMNNPHFRGKEKSKSVLSTHHSSLGAYLFIVKHIDEARVQVESQYNPIVMLAILMLSYPIFKHHGKYLNDEYKDKISFTADEVNSMKVYVANYQYKLAPQITDLLPLHLKVAFEKLDTIPNLLKPFSLYSLVRLSFSLLTASDYLASGQYMTGIEIKEFGVLSLRRINELFDFVSTSSTLLNGKENFNKATYQQVEIGYELQNPTNQSNDNLNLLRKEMALEVIRNIRTNSHKNLFYIEAPTGGGKTNLSMLAAVELLKASEAGINKVFYVFPFTTLITQTYTAIKDTLGLSENEVVQLHSKAGYKQQFEEEQKDGVYSDEKKNYIDNLFVNYPFCLLSHVKFFDLLKTNEKEANYMLHRLANSIVVIDELQSYDPAHWDKMLYFITHYAKLYNIKFILMSATLPKLGNLQVIDKEYVSDFVYLLPNAKRDYFLNPNFSDRVKFNFDLFERADLELAEIATTLLEKSKKYATYDFGQPKPKGSVFCIIEFIFKKSATEFYGEISKINDGFFDEILLLSGTILEHRRKEIINLLKNPDTRKKRVLLITTQVVEAGVDIDMDLGFKDRSMIDSEEQLAGRINRNVNKKECTLYLFNYNKERIIYGQDLRYQETKKLKTADYQHILSNKDFDFLYNSVFAKINFWDNSDKISNENHNGQLKFYRSKIENLHFKSVHWDFKIIEQNNISCFIPLDIPIEVEGVVKGVKDIIFSKNELTFLKIHGIEPNHDYCINGAQVFNLYVSFIQNKREFVQQKIGEKILQGIMSNFIFSLFATKNLEAQIIHFSDEFKSDFGYKYIEFWKDFYDVNFGMDGDRFNSNETQFL</sequence>
<dbReference type="PROSITE" id="PS51643">
    <property type="entry name" value="HD_CAS3"/>
    <property type="match status" value="1"/>
</dbReference>
<dbReference type="InterPro" id="IPR006483">
    <property type="entry name" value="CRISPR-assoc_Cas3_HD"/>
</dbReference>
<keyword evidence="3" id="KW-0540">Nuclease</keyword>
<dbReference type="RefSeq" id="WP_184172032.1">
    <property type="nucleotide sequence ID" value="NZ_JACHGF010000002.1"/>
</dbReference>
<dbReference type="InterPro" id="IPR054712">
    <property type="entry name" value="Cas3-like_dom"/>
</dbReference>
<evidence type="ECO:0000256" key="7">
    <source>
        <dbReference type="ARBA" id="ARBA00022806"/>
    </source>
</evidence>